<dbReference type="Pfam" id="PF04336">
    <property type="entry name" value="ACP_PD"/>
    <property type="match status" value="1"/>
</dbReference>
<dbReference type="Proteomes" id="UP000625316">
    <property type="component" value="Unassembled WGS sequence"/>
</dbReference>
<gene>
    <name evidence="4" type="ORF">IQ266_25305</name>
</gene>
<dbReference type="RefSeq" id="WP_264327871.1">
    <property type="nucleotide sequence ID" value="NZ_JADEXQ010000147.1"/>
</dbReference>
<keyword evidence="2" id="KW-0378">Hydrolase</keyword>
<dbReference type="AlphaFoldDB" id="A0A928VVN2"/>
<keyword evidence="5" id="KW-1185">Reference proteome</keyword>
<dbReference type="GO" id="GO:0006633">
    <property type="term" value="P:fatty acid biosynthetic process"/>
    <property type="evidence" value="ECO:0007669"/>
    <property type="project" value="InterPro"/>
</dbReference>
<dbReference type="EMBL" id="JADEXQ010000147">
    <property type="protein sequence ID" value="MBE9033059.1"/>
    <property type="molecule type" value="Genomic_DNA"/>
</dbReference>
<sequence length="193" mass="22514">MNYLAHLFLAKPTPEAMIGNLLGDFRTGIPLDHYSPLVRQGIENHLKIDAFTDHHPIVQADKQSFSKPQRRFAGIMLDVLYDHYLAKHWSNYSRIPLTDFAQGVYQILHRHQDMLPAKLQRALPDMIQNDWLCSYQDLATIEYVLQRIAKRFKRPTPIAQGYTEILTHYATFETGFLTFFPELITYVQTLHRA</sequence>
<protein>
    <submittedName>
        <fullName evidence="4">DUF479 domain-containing protein</fullName>
    </submittedName>
</protein>
<reference evidence="4" key="1">
    <citation type="submission" date="2020-10" db="EMBL/GenBank/DDBJ databases">
        <authorList>
            <person name="Castelo-Branco R."/>
            <person name="Eusebio N."/>
            <person name="Adriana R."/>
            <person name="Vieira A."/>
            <person name="Brugerolle De Fraissinette N."/>
            <person name="Rezende De Castro R."/>
            <person name="Schneider M.P."/>
            <person name="Vasconcelos V."/>
            <person name="Leao P.N."/>
        </authorList>
    </citation>
    <scope>NUCLEOTIDE SEQUENCE</scope>
    <source>
        <strain evidence="4">LEGE 11480</strain>
    </source>
</reference>
<evidence type="ECO:0000313" key="5">
    <source>
        <dbReference type="Proteomes" id="UP000625316"/>
    </source>
</evidence>
<keyword evidence="3" id="KW-0443">Lipid metabolism</keyword>
<evidence type="ECO:0000256" key="2">
    <source>
        <dbReference type="ARBA" id="ARBA00022801"/>
    </source>
</evidence>
<keyword evidence="1" id="KW-0444">Lipid biosynthesis</keyword>
<evidence type="ECO:0000256" key="3">
    <source>
        <dbReference type="ARBA" id="ARBA00023098"/>
    </source>
</evidence>
<dbReference type="GO" id="GO:0008770">
    <property type="term" value="F:[acyl-carrier-protein] phosphodiesterase activity"/>
    <property type="evidence" value="ECO:0007669"/>
    <property type="project" value="InterPro"/>
</dbReference>
<proteinExistence type="predicted"/>
<dbReference type="PIRSF" id="PIRSF011489">
    <property type="entry name" value="DUF479"/>
    <property type="match status" value="1"/>
</dbReference>
<accession>A0A928VVN2</accession>
<comment type="caution">
    <text evidence="4">The sequence shown here is derived from an EMBL/GenBank/DDBJ whole genome shotgun (WGS) entry which is preliminary data.</text>
</comment>
<dbReference type="InterPro" id="IPR007431">
    <property type="entry name" value="ACP_PD"/>
</dbReference>
<name>A0A928VVN2_9CYAN</name>
<evidence type="ECO:0000313" key="4">
    <source>
        <dbReference type="EMBL" id="MBE9033059.1"/>
    </source>
</evidence>
<evidence type="ECO:0000256" key="1">
    <source>
        <dbReference type="ARBA" id="ARBA00022516"/>
    </source>
</evidence>
<dbReference type="PANTHER" id="PTHR38764:SF1">
    <property type="entry name" value="ACYL CARRIER PROTEIN PHOSPHODIESTERASE"/>
    <property type="match status" value="1"/>
</dbReference>
<dbReference type="PANTHER" id="PTHR38764">
    <property type="entry name" value="ACYL CARRIER PROTEIN PHOSPHODIESTERASE"/>
    <property type="match status" value="1"/>
</dbReference>
<organism evidence="4 5">
    <name type="scientific">Romeriopsis navalis LEGE 11480</name>
    <dbReference type="NCBI Taxonomy" id="2777977"/>
    <lineage>
        <taxon>Bacteria</taxon>
        <taxon>Bacillati</taxon>
        <taxon>Cyanobacteriota</taxon>
        <taxon>Cyanophyceae</taxon>
        <taxon>Leptolyngbyales</taxon>
        <taxon>Leptolyngbyaceae</taxon>
        <taxon>Romeriopsis</taxon>
        <taxon>Romeriopsis navalis</taxon>
    </lineage>
</organism>